<keyword evidence="2 3" id="KW-0378">Hydrolase</keyword>
<dbReference type="PANTHER" id="PTHR46018">
    <property type="entry name" value="ZINC PHOSPHODIESTERASE ELAC PROTEIN 1"/>
    <property type="match status" value="1"/>
</dbReference>
<keyword evidence="1" id="KW-0255">Endonuclease</keyword>
<proteinExistence type="predicted"/>
<dbReference type="InterPro" id="IPR036866">
    <property type="entry name" value="RibonucZ/Hydroxyglut_hydro"/>
</dbReference>
<organism evidence="3 4">
    <name type="scientific">Tissierella creatinophila DSM 6911</name>
    <dbReference type="NCBI Taxonomy" id="1123403"/>
    <lineage>
        <taxon>Bacteria</taxon>
        <taxon>Bacillati</taxon>
        <taxon>Bacillota</taxon>
        <taxon>Tissierellia</taxon>
        <taxon>Tissierellales</taxon>
        <taxon>Tissierellaceae</taxon>
        <taxon>Tissierella</taxon>
    </lineage>
</organism>
<evidence type="ECO:0000313" key="3">
    <source>
        <dbReference type="EMBL" id="OLS02742.1"/>
    </source>
</evidence>
<evidence type="ECO:0000256" key="2">
    <source>
        <dbReference type="ARBA" id="ARBA00022801"/>
    </source>
</evidence>
<evidence type="ECO:0000256" key="1">
    <source>
        <dbReference type="ARBA" id="ARBA00022759"/>
    </source>
</evidence>
<dbReference type="SUPFAM" id="SSF56281">
    <property type="entry name" value="Metallo-hydrolase/oxidoreductase"/>
    <property type="match status" value="1"/>
</dbReference>
<dbReference type="GO" id="GO:0042781">
    <property type="term" value="F:3'-tRNA processing endoribonuclease activity"/>
    <property type="evidence" value="ECO:0007669"/>
    <property type="project" value="UniProtKB-EC"/>
</dbReference>
<dbReference type="EMBL" id="LTDM01000019">
    <property type="protein sequence ID" value="OLS02742.1"/>
    <property type="molecule type" value="Genomic_DNA"/>
</dbReference>
<evidence type="ECO:0000313" key="4">
    <source>
        <dbReference type="Proteomes" id="UP000186112"/>
    </source>
</evidence>
<name>A0A1U7M5Z5_TISCR</name>
<dbReference type="PANTHER" id="PTHR46018:SF2">
    <property type="entry name" value="ZINC PHOSPHODIESTERASE ELAC PROTEIN 1"/>
    <property type="match status" value="1"/>
</dbReference>
<sequence length="289" mass="32748">METKIVILGTGTPNPIPERNGPSVAIIVEDKSYLIDFGTGIVRRAEEANRMGISSLEALNLKIGFLTHLHSDHTIGLPDLIYTPWVLERQEPLKLFGPEGLKDMTHHILEAYKQDIDARMYGLEGANTEGIKVEVQEIEEGLVYQDELVKVEAFLVEHPPFKAYGYKFTTPDKVIVISGDTIPSENLIKHAKDCDILIHEVYSHEGVKQRSPKWNRYHTSVHTSSLELGEIAKRANPKKLVLYHQLFFRVPDKEGNVISEVDREIEMINEIKQNYKGEVISAKDLDIII</sequence>
<comment type="caution">
    <text evidence="3">The sequence shown here is derived from an EMBL/GenBank/DDBJ whole genome shotgun (WGS) entry which is preliminary data.</text>
</comment>
<dbReference type="Gene3D" id="3.60.15.10">
    <property type="entry name" value="Ribonuclease Z/Hydroxyacylglutathione hydrolase-like"/>
    <property type="match status" value="1"/>
</dbReference>
<dbReference type="AlphaFoldDB" id="A0A1U7M5Z5"/>
<protein>
    <submittedName>
        <fullName evidence="3">Ribonuclease Z</fullName>
        <ecNumber evidence="3">3.1.26.11</ecNumber>
    </submittedName>
</protein>
<dbReference type="Pfam" id="PF23023">
    <property type="entry name" value="Anti-Pycsar_Apyc1"/>
    <property type="match status" value="1"/>
</dbReference>
<reference evidence="3 4" key="1">
    <citation type="submission" date="2016-02" db="EMBL/GenBank/DDBJ databases">
        <title>Genome sequence of Tissierella creatinophila DSM 6911.</title>
        <authorList>
            <person name="Poehlein A."/>
            <person name="Daniel R."/>
        </authorList>
    </citation>
    <scope>NUCLEOTIDE SEQUENCE [LARGE SCALE GENOMIC DNA]</scope>
    <source>
        <strain evidence="3 4">DSM 6911</strain>
    </source>
</reference>
<dbReference type="InterPro" id="IPR044094">
    <property type="entry name" value="AtsA-like_MBL-fold"/>
</dbReference>
<keyword evidence="4" id="KW-1185">Reference proteome</keyword>
<keyword evidence="1" id="KW-0540">Nuclease</keyword>
<dbReference type="Proteomes" id="UP000186112">
    <property type="component" value="Unassembled WGS sequence"/>
</dbReference>
<dbReference type="RefSeq" id="WP_075726273.1">
    <property type="nucleotide sequence ID" value="NZ_LTDM01000019.1"/>
</dbReference>
<gene>
    <name evidence="3" type="primary">rnz</name>
    <name evidence="3" type="ORF">TICRE_12820</name>
</gene>
<accession>A0A1U7M5Z5</accession>
<dbReference type="EC" id="3.1.26.11" evidence="3"/>
<dbReference type="CDD" id="cd07719">
    <property type="entry name" value="arylsulfatase_AtsA-like_MBL-fold"/>
    <property type="match status" value="1"/>
</dbReference>